<dbReference type="InterPro" id="IPR036938">
    <property type="entry name" value="PAP2/HPO_sf"/>
</dbReference>
<dbReference type="OrthoDB" id="9789113at2"/>
<feature type="domain" description="Phosphatidic acid phosphatase type 2/haloperoxidase" evidence="2">
    <location>
        <begin position="63"/>
        <end position="179"/>
    </location>
</feature>
<dbReference type="Proteomes" id="UP000032417">
    <property type="component" value="Chromosome 1"/>
</dbReference>
<feature type="transmembrane region" description="Helical" evidence="1">
    <location>
        <begin position="34"/>
        <end position="53"/>
    </location>
</feature>
<protein>
    <recommendedName>
        <fullName evidence="2">Phosphatidic acid phosphatase type 2/haloperoxidase domain-containing protein</fullName>
    </recommendedName>
</protein>
<evidence type="ECO:0000313" key="4">
    <source>
        <dbReference type="Proteomes" id="UP000032417"/>
    </source>
</evidence>
<keyword evidence="1" id="KW-0472">Membrane</keyword>
<dbReference type="PATRIC" id="fig|1562970.3.peg.2016"/>
<keyword evidence="4" id="KW-1185">Reference proteome</keyword>
<evidence type="ECO:0000313" key="3">
    <source>
        <dbReference type="EMBL" id="CEA16770.1"/>
    </source>
</evidence>
<dbReference type="SMART" id="SM00014">
    <property type="entry name" value="acidPPc"/>
    <property type="match status" value="1"/>
</dbReference>
<feature type="transmembrane region" description="Helical" evidence="1">
    <location>
        <begin position="164"/>
        <end position="186"/>
    </location>
</feature>
<sequence length="233" mass="26676">MRDAIDSLLPLERDLFFALNGSDSQFLDNAMWTLSGRFIWIPLFLFILFIFFYKTSRKGAFIVALFFILVFVLSDQISSSLFKPLFERFRPTHHPDFMYLVDTVNNYRGGRFGFISGHATNAFGLSVFLSLIFKYRIITLSTLLWGTLNSYTRIYLGVHFISDIIAGALVGTILAMILYGLYTILYKAPVNNIMQTGDKAVYSRQNANYLSFFILTYISLLIIFSPVLSTLPH</sequence>
<dbReference type="PANTHER" id="PTHR14969:SF13">
    <property type="entry name" value="AT30094P"/>
    <property type="match status" value="1"/>
</dbReference>
<dbReference type="SUPFAM" id="SSF48317">
    <property type="entry name" value="Acid phosphatase/Vanadium-dependent haloperoxidase"/>
    <property type="match status" value="1"/>
</dbReference>
<feature type="transmembrane region" description="Helical" evidence="1">
    <location>
        <begin position="112"/>
        <end position="133"/>
    </location>
</feature>
<dbReference type="AlphaFoldDB" id="A0A098C1I6"/>
<proteinExistence type="predicted"/>
<organism evidence="3 4">
    <name type="scientific">Fermentimonas caenicola</name>
    <dbReference type="NCBI Taxonomy" id="1562970"/>
    <lineage>
        <taxon>Bacteria</taxon>
        <taxon>Pseudomonadati</taxon>
        <taxon>Bacteroidota</taxon>
        <taxon>Bacteroidia</taxon>
        <taxon>Bacteroidales</taxon>
        <taxon>Dysgonomonadaceae</taxon>
        <taxon>Fermentimonas</taxon>
    </lineage>
</organism>
<accession>A0A098C1I6</accession>
<dbReference type="PANTHER" id="PTHR14969">
    <property type="entry name" value="SPHINGOSINE-1-PHOSPHATE PHOSPHOHYDROLASE"/>
    <property type="match status" value="1"/>
</dbReference>
<gene>
    <name evidence="3" type="ORF">ING2E5B_2041</name>
</gene>
<keyword evidence="1" id="KW-1133">Transmembrane helix</keyword>
<name>A0A098C1I6_9BACT</name>
<dbReference type="STRING" id="1562970.ING2E5B_2041"/>
<feature type="transmembrane region" description="Helical" evidence="1">
    <location>
        <begin position="60"/>
        <end position="82"/>
    </location>
</feature>
<evidence type="ECO:0000259" key="2">
    <source>
        <dbReference type="SMART" id="SM00014"/>
    </source>
</evidence>
<feature type="transmembrane region" description="Helical" evidence="1">
    <location>
        <begin position="207"/>
        <end position="228"/>
    </location>
</feature>
<dbReference type="KEGG" id="pbt:ING2E5B_2041"/>
<dbReference type="HOGENOM" id="CLU_072573_10_0_10"/>
<dbReference type="Pfam" id="PF01569">
    <property type="entry name" value="PAP2"/>
    <property type="match status" value="1"/>
</dbReference>
<feature type="transmembrane region" description="Helical" evidence="1">
    <location>
        <begin position="140"/>
        <end position="158"/>
    </location>
</feature>
<dbReference type="InterPro" id="IPR000326">
    <property type="entry name" value="PAP2/HPO"/>
</dbReference>
<reference evidence="3 4" key="1">
    <citation type="submission" date="2014-08" db="EMBL/GenBank/DDBJ databases">
        <authorList>
            <person name="Wibberg D."/>
        </authorList>
    </citation>
    <scope>NUCLEOTIDE SEQUENCE [LARGE SCALE GENOMIC DNA]</scope>
    <source>
        <strain evidence="4">ING2-E5B</strain>
    </source>
</reference>
<keyword evidence="1" id="KW-0812">Transmembrane</keyword>
<dbReference type="Gene3D" id="1.20.144.10">
    <property type="entry name" value="Phosphatidic acid phosphatase type 2/haloperoxidase"/>
    <property type="match status" value="1"/>
</dbReference>
<evidence type="ECO:0000256" key="1">
    <source>
        <dbReference type="SAM" id="Phobius"/>
    </source>
</evidence>
<dbReference type="EMBL" id="LN515532">
    <property type="protein sequence ID" value="CEA16770.1"/>
    <property type="molecule type" value="Genomic_DNA"/>
</dbReference>